<dbReference type="RefSeq" id="WP_263735832.1">
    <property type="nucleotide sequence ID" value="NZ_JAOWKY010000005.1"/>
</dbReference>
<dbReference type="SUPFAM" id="SSF53448">
    <property type="entry name" value="Nucleotide-diphospho-sugar transferases"/>
    <property type="match status" value="1"/>
</dbReference>
<comment type="caution">
    <text evidence="2">The sequence shown here is derived from an EMBL/GenBank/DDBJ whole genome shotgun (WGS) entry which is preliminary data.</text>
</comment>
<dbReference type="EMBL" id="JAOWKY010000005">
    <property type="protein sequence ID" value="MCV2870154.1"/>
    <property type="molecule type" value="Genomic_DNA"/>
</dbReference>
<feature type="domain" description="Glycosyltransferase 2-like" evidence="1">
    <location>
        <begin position="9"/>
        <end position="139"/>
    </location>
</feature>
<dbReference type="InterPro" id="IPR029044">
    <property type="entry name" value="Nucleotide-diphossugar_trans"/>
</dbReference>
<dbReference type="PANTHER" id="PTHR43685">
    <property type="entry name" value="GLYCOSYLTRANSFERASE"/>
    <property type="match status" value="1"/>
</dbReference>
<protein>
    <submittedName>
        <fullName evidence="2">Glycosyltransferase family 2 protein</fullName>
    </submittedName>
</protein>
<accession>A0ABT2ZGC4</accession>
<gene>
    <name evidence="2" type="ORF">OEW28_16105</name>
</gene>
<dbReference type="PANTHER" id="PTHR43685:SF2">
    <property type="entry name" value="GLYCOSYLTRANSFERASE 2-LIKE DOMAIN-CONTAINING PROTEIN"/>
    <property type="match status" value="1"/>
</dbReference>
<evidence type="ECO:0000259" key="1">
    <source>
        <dbReference type="Pfam" id="PF00535"/>
    </source>
</evidence>
<dbReference type="InterPro" id="IPR001173">
    <property type="entry name" value="Glyco_trans_2-like"/>
</dbReference>
<reference evidence="2 3" key="1">
    <citation type="submission" date="2022-10" db="EMBL/GenBank/DDBJ databases">
        <title>Defluviimonas sp. nov., isolated from ocean surface water.</title>
        <authorList>
            <person name="He W."/>
            <person name="Wang L."/>
            <person name="Zhang D.-F."/>
        </authorList>
    </citation>
    <scope>NUCLEOTIDE SEQUENCE [LARGE SCALE GENOMIC DNA]</scope>
    <source>
        <strain evidence="2 3">WL0002</strain>
    </source>
</reference>
<proteinExistence type="predicted"/>
<dbReference type="CDD" id="cd04196">
    <property type="entry name" value="GT_2_like_d"/>
    <property type="match status" value="1"/>
</dbReference>
<dbReference type="Gene3D" id="3.90.550.10">
    <property type="entry name" value="Spore Coat Polysaccharide Biosynthesis Protein SpsA, Chain A"/>
    <property type="match status" value="1"/>
</dbReference>
<organism evidence="2 3">
    <name type="scientific">Albidovulum marisflavi</name>
    <dbReference type="NCBI Taxonomy" id="2984159"/>
    <lineage>
        <taxon>Bacteria</taxon>
        <taxon>Pseudomonadati</taxon>
        <taxon>Pseudomonadota</taxon>
        <taxon>Alphaproteobacteria</taxon>
        <taxon>Rhodobacterales</taxon>
        <taxon>Paracoccaceae</taxon>
        <taxon>Albidovulum</taxon>
    </lineage>
</organism>
<evidence type="ECO:0000313" key="2">
    <source>
        <dbReference type="EMBL" id="MCV2870154.1"/>
    </source>
</evidence>
<dbReference type="InterPro" id="IPR050834">
    <property type="entry name" value="Glycosyltransf_2"/>
</dbReference>
<dbReference type="Pfam" id="PF00535">
    <property type="entry name" value="Glycos_transf_2"/>
    <property type="match status" value="1"/>
</dbReference>
<dbReference type="Proteomes" id="UP001652542">
    <property type="component" value="Unassembled WGS sequence"/>
</dbReference>
<keyword evidence="3" id="KW-1185">Reference proteome</keyword>
<evidence type="ECO:0000313" key="3">
    <source>
        <dbReference type="Proteomes" id="UP001652542"/>
    </source>
</evidence>
<name>A0ABT2ZGC4_9RHOB</name>
<sequence>MHKSSHVAILLASYNGARYLREQLDSIAAQDHDDWSLHVSDDGSSDGTLGIVAEFARSHPGRRIVWRKGPARGSTVNFLSLLCDARISADYFAFADQDDVWLPGKLSRALAALAPSEDRAALYGSRTWIADKTLTIRGISPLPRHRPSFRNALVQSIAGGNTMVLNGLARMLALDAGPAEGATCHDWWLYQLISGAGGQIVFDPVATVLYRQHDANQIGANLSLAARFRRLSQLLGGRFAAWNCANSAELMRTAPLLTQENRDCLDAFQRLRRDRGLTALRRLKAAGFFRQSRAGDLSLALAAAIGRM</sequence>